<gene>
    <name evidence="2" type="ORF">B9Z19DRAFT_1144587</name>
</gene>
<evidence type="ECO:0000313" key="2">
    <source>
        <dbReference type="EMBL" id="PUU83366.1"/>
    </source>
</evidence>
<comment type="caution">
    <text evidence="2">The sequence shown here is derived from an EMBL/GenBank/DDBJ whole genome shotgun (WGS) entry which is preliminary data.</text>
</comment>
<accession>A0A2T7A6K2</accession>
<name>A0A2T7A6K2_TUBBO</name>
<organism evidence="2 3">
    <name type="scientific">Tuber borchii</name>
    <name type="common">White truffle</name>
    <dbReference type="NCBI Taxonomy" id="42251"/>
    <lineage>
        <taxon>Eukaryota</taxon>
        <taxon>Fungi</taxon>
        <taxon>Dikarya</taxon>
        <taxon>Ascomycota</taxon>
        <taxon>Pezizomycotina</taxon>
        <taxon>Pezizomycetes</taxon>
        <taxon>Pezizales</taxon>
        <taxon>Tuberaceae</taxon>
        <taxon>Tuber</taxon>
    </lineage>
</organism>
<dbReference type="Proteomes" id="UP000244722">
    <property type="component" value="Unassembled WGS sequence"/>
</dbReference>
<reference evidence="2 3" key="1">
    <citation type="submission" date="2017-04" db="EMBL/GenBank/DDBJ databases">
        <title>Draft genome sequence of Tuber borchii Vittad., a whitish edible truffle.</title>
        <authorList>
            <consortium name="DOE Joint Genome Institute"/>
            <person name="Murat C."/>
            <person name="Kuo A."/>
            <person name="Barry K.W."/>
            <person name="Clum A."/>
            <person name="Dockter R.B."/>
            <person name="Fauchery L."/>
            <person name="Iotti M."/>
            <person name="Kohler A."/>
            <person name="Labutti K."/>
            <person name="Lindquist E.A."/>
            <person name="Lipzen A."/>
            <person name="Ohm R.A."/>
            <person name="Wang M."/>
            <person name="Grigoriev I.V."/>
            <person name="Zambonelli A."/>
            <person name="Martin F.M."/>
        </authorList>
    </citation>
    <scope>NUCLEOTIDE SEQUENCE [LARGE SCALE GENOMIC DNA]</scope>
    <source>
        <strain evidence="2 3">Tbo3840</strain>
    </source>
</reference>
<dbReference type="AlphaFoldDB" id="A0A2T7A6K2"/>
<keyword evidence="3" id="KW-1185">Reference proteome</keyword>
<evidence type="ECO:0000313" key="3">
    <source>
        <dbReference type="Proteomes" id="UP000244722"/>
    </source>
</evidence>
<feature type="region of interest" description="Disordered" evidence="1">
    <location>
        <begin position="1"/>
        <end position="45"/>
    </location>
</feature>
<proteinExistence type="predicted"/>
<sequence length="264" mass="29172">MPRNSHEGMSGRCLPTYDSPSPDGNANAIPQNPTPSLNLSQPLHETTPNLGLPTLECPVFGCSLVFSGKMPYGYLWRHLKHPGIRGRTGDEKNAWLDLHRIEHDRLLATRITPAQRKRDARKVKAQKMLRTAEFERRARSMGIAEEGLVAQKVAIWQGHSLNSGGSQNRVLVGDGRSRPSLDFSGVNVGKAPPTVEYLGVHVPGILNPNTGGKNLHGELSVHICDPILNSDSNVRVQYAWDVYVGWYHKRQKNHSGLRELGTSS</sequence>
<protein>
    <submittedName>
        <fullName evidence="2">Uncharacterized protein</fullName>
    </submittedName>
</protein>
<dbReference type="EMBL" id="NESQ01000014">
    <property type="protein sequence ID" value="PUU83366.1"/>
    <property type="molecule type" value="Genomic_DNA"/>
</dbReference>
<evidence type="ECO:0000256" key="1">
    <source>
        <dbReference type="SAM" id="MobiDB-lite"/>
    </source>
</evidence>
<feature type="compositionally biased region" description="Polar residues" evidence="1">
    <location>
        <begin position="18"/>
        <end position="45"/>
    </location>
</feature>